<gene>
    <name evidence="1" type="ORF">Hamer_G014271</name>
</gene>
<sequence length="312" mass="35871">MRIFTLHVKHENHAHWLSPNVDLTKCLDKLCTVSGDASVVDVIIQDGAAIINMLKPMNAKTFQEYATLVFLPNIKSKLNHVTRVYIIWVAYLPMDRSISSFYGEGSVHMYRVFLAPVIIRMSPLYHRVHMKRLTKRCSYMYWMQLQRGYCRIMLLVMDDTNVVVLAMSSVMLFEDTELWMAFGTGKHLRYTPAHDIAKALGVEKARVFPMFHVLIGCGTVSSFAGKGNKTVFGIWKSYDEVTTVFTTLSESPTSFNKNIMSMLPLQSPEDGRRVQYKDENHSGHYSPKQQKQQHLIRSCYNVVAKKECRRLC</sequence>
<dbReference type="EMBL" id="JAHLQT010025553">
    <property type="protein sequence ID" value="KAG7164141.1"/>
    <property type="molecule type" value="Genomic_DNA"/>
</dbReference>
<keyword evidence="2" id="KW-1185">Reference proteome</keyword>
<evidence type="ECO:0000313" key="1">
    <source>
        <dbReference type="EMBL" id="KAG7164141.1"/>
    </source>
</evidence>
<name>A0A8J5JXF9_HOMAM</name>
<dbReference type="AlphaFoldDB" id="A0A8J5JXF9"/>
<comment type="caution">
    <text evidence="1">The sequence shown here is derived from an EMBL/GenBank/DDBJ whole genome shotgun (WGS) entry which is preliminary data.</text>
</comment>
<reference evidence="1" key="1">
    <citation type="journal article" date="2021" name="Sci. Adv.">
        <title>The American lobster genome reveals insights on longevity, neural, and immune adaptations.</title>
        <authorList>
            <person name="Polinski J.M."/>
            <person name="Zimin A.V."/>
            <person name="Clark K.F."/>
            <person name="Kohn A.B."/>
            <person name="Sadowski N."/>
            <person name="Timp W."/>
            <person name="Ptitsyn A."/>
            <person name="Khanna P."/>
            <person name="Romanova D.Y."/>
            <person name="Williams P."/>
            <person name="Greenwood S.J."/>
            <person name="Moroz L.L."/>
            <person name="Walt D.R."/>
            <person name="Bodnar A.G."/>
        </authorList>
    </citation>
    <scope>NUCLEOTIDE SEQUENCE</scope>
    <source>
        <strain evidence="1">GMGI-L3</strain>
    </source>
</reference>
<organism evidence="1 2">
    <name type="scientific">Homarus americanus</name>
    <name type="common">American lobster</name>
    <dbReference type="NCBI Taxonomy" id="6706"/>
    <lineage>
        <taxon>Eukaryota</taxon>
        <taxon>Metazoa</taxon>
        <taxon>Ecdysozoa</taxon>
        <taxon>Arthropoda</taxon>
        <taxon>Crustacea</taxon>
        <taxon>Multicrustacea</taxon>
        <taxon>Malacostraca</taxon>
        <taxon>Eumalacostraca</taxon>
        <taxon>Eucarida</taxon>
        <taxon>Decapoda</taxon>
        <taxon>Pleocyemata</taxon>
        <taxon>Astacidea</taxon>
        <taxon>Nephropoidea</taxon>
        <taxon>Nephropidae</taxon>
        <taxon>Homarus</taxon>
    </lineage>
</organism>
<dbReference type="Proteomes" id="UP000747542">
    <property type="component" value="Unassembled WGS sequence"/>
</dbReference>
<evidence type="ECO:0000313" key="2">
    <source>
        <dbReference type="Proteomes" id="UP000747542"/>
    </source>
</evidence>
<feature type="non-terminal residue" evidence="1">
    <location>
        <position position="1"/>
    </location>
</feature>
<protein>
    <submittedName>
        <fullName evidence="1">Uncharacterized protein</fullName>
    </submittedName>
</protein>
<proteinExistence type="predicted"/>
<accession>A0A8J5JXF9</accession>